<organism evidence="8 9">
    <name type="scientific">Aureobasidium pullulans</name>
    <name type="common">Black yeast</name>
    <name type="synonym">Pullularia pullulans</name>
    <dbReference type="NCBI Taxonomy" id="5580"/>
    <lineage>
        <taxon>Eukaryota</taxon>
        <taxon>Fungi</taxon>
        <taxon>Dikarya</taxon>
        <taxon>Ascomycota</taxon>
        <taxon>Pezizomycotina</taxon>
        <taxon>Dothideomycetes</taxon>
        <taxon>Dothideomycetidae</taxon>
        <taxon>Dothideales</taxon>
        <taxon>Saccotheciaceae</taxon>
        <taxon>Aureobasidium</taxon>
    </lineage>
</organism>
<dbReference type="InterPro" id="IPR051059">
    <property type="entry name" value="VerF-like"/>
</dbReference>
<evidence type="ECO:0000256" key="4">
    <source>
        <dbReference type="ARBA" id="ARBA00022771"/>
    </source>
</evidence>
<keyword evidence="9" id="KW-1185">Reference proteome</keyword>
<reference evidence="8 9" key="1">
    <citation type="submission" date="2023-11" db="EMBL/GenBank/DDBJ databases">
        <title>Draft genome sequence and annotation of the polyextremotolerant black yeast-like fungus Aureobasidium pullulans NRRL 62042.</title>
        <authorList>
            <person name="Dielentheis-Frenken M.R.E."/>
            <person name="Wibberg D."/>
            <person name="Blank L.M."/>
            <person name="Tiso T."/>
        </authorList>
    </citation>
    <scope>NUCLEOTIDE SEQUENCE [LARGE SCALE GENOMIC DNA]</scope>
    <source>
        <strain evidence="8 9">NRRL 62042</strain>
    </source>
</reference>
<evidence type="ECO:0000313" key="8">
    <source>
        <dbReference type="EMBL" id="KAK6008315.1"/>
    </source>
</evidence>
<evidence type="ECO:0000256" key="5">
    <source>
        <dbReference type="ARBA" id="ARBA00022833"/>
    </source>
</evidence>
<comment type="subcellular location">
    <subcellularLocation>
        <location evidence="1">Nucleus</location>
    </subcellularLocation>
</comment>
<dbReference type="PANTHER" id="PTHR40626:SF10">
    <property type="entry name" value="C2H2-TYPE DOMAIN-CONTAINING PROTEIN"/>
    <property type="match status" value="1"/>
</dbReference>
<sequence>MQSIALVDHALETGKQETGTSLRTPSTQFLSVEADDQAFLAEEHLDLFDHNDMDLDWLGEIQDPNLHWNDSNNGGAQDLTECRAPPRTGNTGLPPQSNADHSNLEASASMSTLDASNIAWELTKTQLQDYENLKAAVYRYLPDYHVPSYHTLRRYIDGYVGGFDRTLPFIREPMMCLESCNPEVVLGMAAIGAHERSEPQNSLGLFQASKKIALDNLRIWRARNEEQKTTLPSHTFPPAEGREVRISNADNESMRHSAMESLRALLILSFYGLWGDASLSKDIRGFQNLMIEVAQFDGLTEGPYQSSATGTWNACIQEETNRRTKFVLFCLLNLQTVISDVPSPVLCSEWRLRLSCPVEIWGAQHEQESIAKVAMSEPVLFQDIFQALLSLTDSDTTLKTKFTRALSQFNCTIIILALLQRIYYLRQLCYATGDTLRQEEIQRIQRAIQYLESHVRASQVQDFADHRTQFRYSDMAAYRDLAYARLGADVGIKRHLQSRDAHKIAESLCLVPLRKCYSSAPAVLWNSIGQLEALADLGVPYACKNYDCYSGVPQALSTLEAGMSLSRWLFSIALGHHRDPLTSDEHQMINYLQSLMQEVAVSAPECGSVPPRSTDSLSTRCLFDLGIMILKTWAHVFTAKSKWALVAIIGESLDLCANMMKEIEPRLEQVPLRLDMIG</sequence>
<protein>
    <recommendedName>
        <fullName evidence="10">Transcription factor domain-containing protein</fullName>
    </recommendedName>
</protein>
<keyword evidence="5" id="KW-0862">Zinc</keyword>
<evidence type="ECO:0000256" key="7">
    <source>
        <dbReference type="SAM" id="MobiDB-lite"/>
    </source>
</evidence>
<evidence type="ECO:0000256" key="2">
    <source>
        <dbReference type="ARBA" id="ARBA00022723"/>
    </source>
</evidence>
<keyword evidence="6" id="KW-0539">Nucleus</keyword>
<keyword evidence="2" id="KW-0479">Metal-binding</keyword>
<feature type="region of interest" description="Disordered" evidence="7">
    <location>
        <begin position="68"/>
        <end position="102"/>
    </location>
</feature>
<evidence type="ECO:0000256" key="1">
    <source>
        <dbReference type="ARBA" id="ARBA00004123"/>
    </source>
</evidence>
<dbReference type="Proteomes" id="UP001341245">
    <property type="component" value="Unassembled WGS sequence"/>
</dbReference>
<evidence type="ECO:0000256" key="6">
    <source>
        <dbReference type="ARBA" id="ARBA00023242"/>
    </source>
</evidence>
<proteinExistence type="predicted"/>
<dbReference type="EMBL" id="JASGXD010000001">
    <property type="protein sequence ID" value="KAK6008315.1"/>
    <property type="molecule type" value="Genomic_DNA"/>
</dbReference>
<keyword evidence="4" id="KW-0863">Zinc-finger</keyword>
<evidence type="ECO:0000256" key="3">
    <source>
        <dbReference type="ARBA" id="ARBA00022737"/>
    </source>
</evidence>
<keyword evidence="3" id="KW-0677">Repeat</keyword>
<gene>
    <name evidence="8" type="ORF">QM012_000218</name>
</gene>
<dbReference type="PANTHER" id="PTHR40626">
    <property type="entry name" value="MIP31509P"/>
    <property type="match status" value="1"/>
</dbReference>
<feature type="compositionally biased region" description="Polar residues" evidence="7">
    <location>
        <begin position="88"/>
        <end position="102"/>
    </location>
</feature>
<comment type="caution">
    <text evidence="8">The sequence shown here is derived from an EMBL/GenBank/DDBJ whole genome shotgun (WGS) entry which is preliminary data.</text>
</comment>
<feature type="region of interest" description="Disordered" evidence="7">
    <location>
        <begin position="1"/>
        <end position="23"/>
    </location>
</feature>
<evidence type="ECO:0008006" key="10">
    <source>
        <dbReference type="Google" id="ProtNLM"/>
    </source>
</evidence>
<name>A0ABR0TWU1_AURPU</name>
<accession>A0ABR0TWU1</accession>
<evidence type="ECO:0000313" key="9">
    <source>
        <dbReference type="Proteomes" id="UP001341245"/>
    </source>
</evidence>